<feature type="transmembrane region" description="Helical" evidence="7">
    <location>
        <begin position="137"/>
        <end position="158"/>
    </location>
</feature>
<dbReference type="SUPFAM" id="SSF161098">
    <property type="entry name" value="MetI-like"/>
    <property type="match status" value="1"/>
</dbReference>
<comment type="caution">
    <text evidence="9">The sequence shown here is derived from an EMBL/GenBank/DDBJ whole genome shotgun (WGS) entry which is preliminary data.</text>
</comment>
<feature type="domain" description="ABC transmembrane type-1" evidence="8">
    <location>
        <begin position="89"/>
        <end position="277"/>
    </location>
</feature>
<dbReference type="PROSITE" id="PS50928">
    <property type="entry name" value="ABC_TM1"/>
    <property type="match status" value="1"/>
</dbReference>
<keyword evidence="6 7" id="KW-0472">Membrane</keyword>
<dbReference type="InterPro" id="IPR000515">
    <property type="entry name" value="MetI-like"/>
</dbReference>
<organism evidence="9 10">
    <name type="scientific">Allorhizobium borbori</name>
    <dbReference type="NCBI Taxonomy" id="485907"/>
    <lineage>
        <taxon>Bacteria</taxon>
        <taxon>Pseudomonadati</taxon>
        <taxon>Pseudomonadota</taxon>
        <taxon>Alphaproteobacteria</taxon>
        <taxon>Hyphomicrobiales</taxon>
        <taxon>Rhizobiaceae</taxon>
        <taxon>Rhizobium/Agrobacterium group</taxon>
        <taxon>Allorhizobium</taxon>
    </lineage>
</organism>
<evidence type="ECO:0000256" key="2">
    <source>
        <dbReference type="ARBA" id="ARBA00022448"/>
    </source>
</evidence>
<dbReference type="GO" id="GO:0005886">
    <property type="term" value="C:plasma membrane"/>
    <property type="evidence" value="ECO:0007669"/>
    <property type="project" value="UniProtKB-SubCell"/>
</dbReference>
<reference evidence="9 10" key="1">
    <citation type="submission" date="2020-08" db="EMBL/GenBank/DDBJ databases">
        <title>Genomic Encyclopedia of Type Strains, Phase IV (KMG-IV): sequencing the most valuable type-strain genomes for metagenomic binning, comparative biology and taxonomic classification.</title>
        <authorList>
            <person name="Goeker M."/>
        </authorList>
    </citation>
    <scope>NUCLEOTIDE SEQUENCE [LARGE SCALE GENOMIC DNA]</scope>
    <source>
        <strain evidence="9 10">DSM 26385</strain>
    </source>
</reference>
<dbReference type="InterPro" id="IPR050366">
    <property type="entry name" value="BP-dependent_transpt_permease"/>
</dbReference>
<dbReference type="Gene3D" id="1.10.3720.10">
    <property type="entry name" value="MetI-like"/>
    <property type="match status" value="1"/>
</dbReference>
<protein>
    <submittedName>
        <fullName evidence="9">Peptide/nickel transport system permease protein</fullName>
    </submittedName>
</protein>
<evidence type="ECO:0000256" key="5">
    <source>
        <dbReference type="ARBA" id="ARBA00022989"/>
    </source>
</evidence>
<feature type="transmembrane region" description="Helical" evidence="7">
    <location>
        <begin position="258"/>
        <end position="277"/>
    </location>
</feature>
<dbReference type="EMBL" id="JACIDU010000024">
    <property type="protein sequence ID" value="MBB4105605.1"/>
    <property type="molecule type" value="Genomic_DNA"/>
</dbReference>
<dbReference type="CDD" id="cd06261">
    <property type="entry name" value="TM_PBP2"/>
    <property type="match status" value="1"/>
</dbReference>
<comment type="subcellular location">
    <subcellularLocation>
        <location evidence="1 7">Cell membrane</location>
        <topology evidence="1 7">Multi-pass membrane protein</topology>
    </subcellularLocation>
</comment>
<evidence type="ECO:0000313" key="10">
    <source>
        <dbReference type="Proteomes" id="UP000584824"/>
    </source>
</evidence>
<evidence type="ECO:0000256" key="1">
    <source>
        <dbReference type="ARBA" id="ARBA00004651"/>
    </source>
</evidence>
<dbReference type="Pfam" id="PF00528">
    <property type="entry name" value="BPD_transp_1"/>
    <property type="match status" value="1"/>
</dbReference>
<dbReference type="InterPro" id="IPR025966">
    <property type="entry name" value="OppC_N"/>
</dbReference>
<evidence type="ECO:0000256" key="4">
    <source>
        <dbReference type="ARBA" id="ARBA00022692"/>
    </source>
</evidence>
<evidence type="ECO:0000259" key="8">
    <source>
        <dbReference type="PROSITE" id="PS50928"/>
    </source>
</evidence>
<feature type="transmembrane region" description="Helical" evidence="7">
    <location>
        <begin position="87"/>
        <end position="117"/>
    </location>
</feature>
<keyword evidence="4 7" id="KW-0812">Transmembrane</keyword>
<dbReference type="GO" id="GO:0055085">
    <property type="term" value="P:transmembrane transport"/>
    <property type="evidence" value="ECO:0007669"/>
    <property type="project" value="InterPro"/>
</dbReference>
<keyword evidence="10" id="KW-1185">Reference proteome</keyword>
<comment type="similarity">
    <text evidence="7">Belongs to the binding-protein-dependent transport system permease family.</text>
</comment>
<dbReference type="Proteomes" id="UP000584824">
    <property type="component" value="Unassembled WGS sequence"/>
</dbReference>
<accession>A0A7W6K7M3</accession>
<evidence type="ECO:0000256" key="7">
    <source>
        <dbReference type="RuleBase" id="RU363032"/>
    </source>
</evidence>
<evidence type="ECO:0000313" key="9">
    <source>
        <dbReference type="EMBL" id="MBB4105605.1"/>
    </source>
</evidence>
<dbReference type="AlphaFoldDB" id="A0A7W6K7M3"/>
<dbReference type="PANTHER" id="PTHR43386:SF6">
    <property type="entry name" value="ABC TRANSPORTER PERMEASE PROTEIN"/>
    <property type="match status" value="1"/>
</dbReference>
<keyword evidence="5 7" id="KW-1133">Transmembrane helix</keyword>
<gene>
    <name evidence="9" type="ORF">GGQ66_004192</name>
</gene>
<evidence type="ECO:0000256" key="6">
    <source>
        <dbReference type="ARBA" id="ARBA00023136"/>
    </source>
</evidence>
<proteinExistence type="inferred from homology"/>
<dbReference type="InterPro" id="IPR035906">
    <property type="entry name" value="MetI-like_sf"/>
</dbReference>
<sequence length="295" mass="31520">MAQSSPFGAAMRLPLFLSKGKNRRSMLIPALALLVLAVIVLLAILAPLLSPHDPVAMTPSARLKPASELYPLGTDAYGRDLLSRVLYGARISLFIGVGAAVISVAIGLGIGLVSGFFRILDAIVMRIMDALMAIPSLLLAIAVVSLTGASIWTVMFAITVPEIPRVVRLVRSVVLSAREEPYVEAAIAAGSSLPKILWRHLMPNTLAPLIVQGTYVCASAILTEAILSFLGAGVSTEIPTWGNIMAEGRAYFQIKPELIFWPGIALSLCILSINLLGDTARDLLDPRMKKREASK</sequence>
<keyword evidence="2 7" id="KW-0813">Transport</keyword>
<keyword evidence="3" id="KW-1003">Cell membrane</keyword>
<dbReference type="PANTHER" id="PTHR43386">
    <property type="entry name" value="OLIGOPEPTIDE TRANSPORT SYSTEM PERMEASE PROTEIN APPC"/>
    <property type="match status" value="1"/>
</dbReference>
<name>A0A7W6K7M3_9HYPH</name>
<dbReference type="Pfam" id="PF12911">
    <property type="entry name" value="OppC_N"/>
    <property type="match status" value="1"/>
</dbReference>
<evidence type="ECO:0000256" key="3">
    <source>
        <dbReference type="ARBA" id="ARBA00022475"/>
    </source>
</evidence>